<dbReference type="Proteomes" id="UP000789405">
    <property type="component" value="Unassembled WGS sequence"/>
</dbReference>
<evidence type="ECO:0000313" key="2">
    <source>
        <dbReference type="Proteomes" id="UP000789405"/>
    </source>
</evidence>
<dbReference type="AlphaFoldDB" id="A0A9N9K8Q6"/>
<dbReference type="OrthoDB" id="2429086at2759"/>
<protein>
    <submittedName>
        <fullName evidence="1">23581_t:CDS:1</fullName>
    </submittedName>
</protein>
<feature type="non-terminal residue" evidence="1">
    <location>
        <position position="1"/>
    </location>
</feature>
<name>A0A9N9K8Q6_9GLOM</name>
<keyword evidence="2" id="KW-1185">Reference proteome</keyword>
<gene>
    <name evidence="1" type="ORF">DERYTH_LOCUS26448</name>
</gene>
<sequence>PSVVQSLDGTLTLQPKGTIGVVVVPDEGSFTLKCEERSRISIHHIILTKK</sequence>
<evidence type="ECO:0000313" key="1">
    <source>
        <dbReference type="EMBL" id="CAG8817489.1"/>
    </source>
</evidence>
<comment type="caution">
    <text evidence="1">The sequence shown here is derived from an EMBL/GenBank/DDBJ whole genome shotgun (WGS) entry which is preliminary data.</text>
</comment>
<organism evidence="1 2">
    <name type="scientific">Dentiscutata erythropus</name>
    <dbReference type="NCBI Taxonomy" id="1348616"/>
    <lineage>
        <taxon>Eukaryota</taxon>
        <taxon>Fungi</taxon>
        <taxon>Fungi incertae sedis</taxon>
        <taxon>Mucoromycota</taxon>
        <taxon>Glomeromycotina</taxon>
        <taxon>Glomeromycetes</taxon>
        <taxon>Diversisporales</taxon>
        <taxon>Gigasporaceae</taxon>
        <taxon>Dentiscutata</taxon>
    </lineage>
</organism>
<dbReference type="EMBL" id="CAJVPY010055319">
    <property type="protein sequence ID" value="CAG8817489.1"/>
    <property type="molecule type" value="Genomic_DNA"/>
</dbReference>
<feature type="non-terminal residue" evidence="1">
    <location>
        <position position="50"/>
    </location>
</feature>
<accession>A0A9N9K8Q6</accession>
<reference evidence="1" key="1">
    <citation type="submission" date="2021-06" db="EMBL/GenBank/DDBJ databases">
        <authorList>
            <person name="Kallberg Y."/>
            <person name="Tangrot J."/>
            <person name="Rosling A."/>
        </authorList>
    </citation>
    <scope>NUCLEOTIDE SEQUENCE</scope>
    <source>
        <strain evidence="1">MA453B</strain>
    </source>
</reference>
<proteinExistence type="predicted"/>